<dbReference type="Proteomes" id="UP000050795">
    <property type="component" value="Unassembled WGS sequence"/>
</dbReference>
<proteinExistence type="predicted"/>
<protein>
    <submittedName>
        <fullName evidence="2">Uncharacterized protein</fullName>
    </submittedName>
</protein>
<reference evidence="1" key="1">
    <citation type="submission" date="2022-06" db="EMBL/GenBank/DDBJ databases">
        <authorList>
            <person name="Berger JAMES D."/>
            <person name="Berger JAMES D."/>
        </authorList>
    </citation>
    <scope>NUCLEOTIDE SEQUENCE [LARGE SCALE GENOMIC DNA]</scope>
</reference>
<evidence type="ECO:0000313" key="2">
    <source>
        <dbReference type="WBParaSite" id="TREG1_18100.1"/>
    </source>
</evidence>
<organism evidence="1 2">
    <name type="scientific">Trichobilharzia regenti</name>
    <name type="common">Nasal bird schistosome</name>
    <dbReference type="NCBI Taxonomy" id="157069"/>
    <lineage>
        <taxon>Eukaryota</taxon>
        <taxon>Metazoa</taxon>
        <taxon>Spiralia</taxon>
        <taxon>Lophotrochozoa</taxon>
        <taxon>Platyhelminthes</taxon>
        <taxon>Trematoda</taxon>
        <taxon>Digenea</taxon>
        <taxon>Strigeidida</taxon>
        <taxon>Schistosomatoidea</taxon>
        <taxon>Schistosomatidae</taxon>
        <taxon>Trichobilharzia</taxon>
    </lineage>
</organism>
<name>A0AA85J9Y1_TRIRE</name>
<sequence>MERFADIKEIFQTFRRFMTDTSKTVTFTVNCEAAQMNALKEKFPRCKTVLSLFRVCRVFKRKVSFVLISEHD</sequence>
<accession>A0AA85J9Y1</accession>
<reference evidence="2" key="2">
    <citation type="submission" date="2023-11" db="UniProtKB">
        <authorList>
            <consortium name="WormBaseParasite"/>
        </authorList>
    </citation>
    <scope>IDENTIFICATION</scope>
</reference>
<evidence type="ECO:0000313" key="1">
    <source>
        <dbReference type="Proteomes" id="UP000050795"/>
    </source>
</evidence>
<dbReference type="AlphaFoldDB" id="A0AA85J9Y1"/>
<dbReference type="WBParaSite" id="TREG1_18100.1">
    <property type="protein sequence ID" value="TREG1_18100.1"/>
    <property type="gene ID" value="TREG1_18100"/>
</dbReference>
<keyword evidence="1" id="KW-1185">Reference proteome</keyword>